<sequence length="749" mass="84102">MKKQFFIPIGILLILMFSIIIYAENESTTNEGDSNSLDEQANQETSSSTPITESNQENGETEFNADPGITPDSPLYFIDDLAERVSVGNNPEKALQYKEEKIAEAQVMVDKEMPEEAQKVLDKALEYNDIVEIEVSPDIQGKVKESGERVQSAINNMKEKTEGEQWKEVNEGFDENIEKEKRVGTAAELSSKIKELCETLAKLDPLQYADSCKSKDNSPKWMKEQDKELTAEQEQQSRIFFDELSACFENPKQCDCKSMGVQKFEDFCVEQSALAVKCMDGDKTACENMNNGAPEDLLPDYLIPVMKKVEAKYSNAQFDNFAPEECVKANAKTPEECNRIMFKLNAPQECLDAKLTGESREDEAKCRNIMFQENTPKECADAGITPQDKDGARKCTKIMFQSRAPQQCLDIGLTGESREDEKKCRELMQNQGEDYKQGTNTYAPQFNRDCNSIKDVNEKMKCFEEFYNNAQVQIKDDFRQREMIDQNTGEKITAEEEAQRKVCRDKGMGTILENENGKRIVICVDKNQPGAQGGQQCQGQDQIEKLKQDCKSRGQDAQVENRGGCPWVICIGQGNQNSMNQQPGQYVAGDKSGIKCPDNICDDYEKMNSYACPEDCGGTRQPGNYPQQQPGDYQQPENRIDEQQQPNQNQENFCSGQAPSCAPNGAPYCQNGNWVCPQAPQQEQQTQQEQQPQTSPSPTETAPATESSPAPEPSAPITGGTITGRIIVSNYGDENSRDGDRFLDYWFNR</sequence>
<keyword evidence="2" id="KW-1133">Transmembrane helix</keyword>
<dbReference type="AlphaFoldDB" id="A0A2M7RLD2"/>
<organism evidence="4 5">
    <name type="scientific">Candidatus Kerfeldbacteria bacterium CG_4_10_14_0_8_um_filter_42_10</name>
    <dbReference type="NCBI Taxonomy" id="2014248"/>
    <lineage>
        <taxon>Bacteria</taxon>
        <taxon>Candidatus Kerfeldiibacteriota</taxon>
    </lineage>
</organism>
<evidence type="ECO:0000313" key="4">
    <source>
        <dbReference type="EMBL" id="PIY97271.1"/>
    </source>
</evidence>
<feature type="region of interest" description="Disordered" evidence="1">
    <location>
        <begin position="28"/>
        <end position="70"/>
    </location>
</feature>
<feature type="compositionally biased region" description="Polar residues" evidence="1">
    <location>
        <begin position="28"/>
        <end position="58"/>
    </location>
</feature>
<accession>A0A2M7RLD2</accession>
<evidence type="ECO:0000256" key="2">
    <source>
        <dbReference type="SAM" id="Phobius"/>
    </source>
</evidence>
<feature type="domain" description="DUF5667" evidence="3">
    <location>
        <begin position="68"/>
        <end position="160"/>
    </location>
</feature>
<keyword evidence="2" id="KW-0812">Transmembrane</keyword>
<protein>
    <recommendedName>
        <fullName evidence="3">DUF5667 domain-containing protein</fullName>
    </recommendedName>
</protein>
<dbReference type="Pfam" id="PF18915">
    <property type="entry name" value="DUF5667"/>
    <property type="match status" value="1"/>
</dbReference>
<gene>
    <name evidence="4" type="ORF">COY66_00030</name>
</gene>
<dbReference type="Proteomes" id="UP000230779">
    <property type="component" value="Unassembled WGS sequence"/>
</dbReference>
<evidence type="ECO:0000259" key="3">
    <source>
        <dbReference type="Pfam" id="PF18915"/>
    </source>
</evidence>
<proteinExistence type="predicted"/>
<feature type="region of interest" description="Disordered" evidence="1">
    <location>
        <begin position="680"/>
        <end position="722"/>
    </location>
</feature>
<comment type="caution">
    <text evidence="4">The sequence shown here is derived from an EMBL/GenBank/DDBJ whole genome shotgun (WGS) entry which is preliminary data.</text>
</comment>
<keyword evidence="2" id="KW-0472">Membrane</keyword>
<reference evidence="4 5" key="1">
    <citation type="submission" date="2017-09" db="EMBL/GenBank/DDBJ databases">
        <title>Depth-based differentiation of microbial function through sediment-hosted aquifers and enrichment of novel symbionts in the deep terrestrial subsurface.</title>
        <authorList>
            <person name="Probst A.J."/>
            <person name="Ladd B."/>
            <person name="Jarett J.K."/>
            <person name="Geller-Mcgrath D.E."/>
            <person name="Sieber C.M."/>
            <person name="Emerson J.B."/>
            <person name="Anantharaman K."/>
            <person name="Thomas B.C."/>
            <person name="Malmstrom R."/>
            <person name="Stieglmeier M."/>
            <person name="Klingl A."/>
            <person name="Woyke T."/>
            <person name="Ryan C.M."/>
            <person name="Banfield J.F."/>
        </authorList>
    </citation>
    <scope>NUCLEOTIDE SEQUENCE [LARGE SCALE GENOMIC DNA]</scope>
    <source>
        <strain evidence="4">CG_4_10_14_0_8_um_filter_42_10</strain>
    </source>
</reference>
<feature type="transmembrane region" description="Helical" evidence="2">
    <location>
        <begin position="5"/>
        <end position="23"/>
    </location>
</feature>
<evidence type="ECO:0000256" key="1">
    <source>
        <dbReference type="SAM" id="MobiDB-lite"/>
    </source>
</evidence>
<evidence type="ECO:0000313" key="5">
    <source>
        <dbReference type="Proteomes" id="UP000230779"/>
    </source>
</evidence>
<dbReference type="InterPro" id="IPR043725">
    <property type="entry name" value="DUF5667"/>
</dbReference>
<dbReference type="EMBL" id="PFMD01000002">
    <property type="protein sequence ID" value="PIY97271.1"/>
    <property type="molecule type" value="Genomic_DNA"/>
</dbReference>
<name>A0A2M7RLD2_9BACT</name>